<accession>A0A9Q0L330</accession>
<feature type="compositionally biased region" description="Basic and acidic residues" evidence="3">
    <location>
        <begin position="100"/>
        <end position="111"/>
    </location>
</feature>
<sequence>MHRDQQIYRQKVVPPLAYEVDGSCMHNGSIAPALGVTLPPPIKHSTPLHGVELQPLEVCPKNFIIFDQTDKRSRIMFHPALANKFSCPGFDVQAPYIENDGGKNDVDKENRASSSTLKEDTEDIDALLSLEEEELEDGDEVSTARTLGSCGSSSPDSCSNYGFKPSKRKLSSSVQKLSSGSRSCNSERKRVRMKKMVKALQGIVPGGDQMNTVAVLDEAVRYLKSLKMEVEKLGIGDLKM</sequence>
<dbReference type="GO" id="GO:0046983">
    <property type="term" value="F:protein dimerization activity"/>
    <property type="evidence" value="ECO:0007669"/>
    <property type="project" value="InterPro"/>
</dbReference>
<evidence type="ECO:0000256" key="3">
    <source>
        <dbReference type="SAM" id="MobiDB-lite"/>
    </source>
</evidence>
<proteinExistence type="predicted"/>
<keyword evidence="6" id="KW-1185">Reference proteome</keyword>
<reference evidence="5" key="1">
    <citation type="journal article" date="2023" name="Plant J.">
        <title>The genome of the king protea, Protea cynaroides.</title>
        <authorList>
            <person name="Chang J."/>
            <person name="Duong T.A."/>
            <person name="Schoeman C."/>
            <person name="Ma X."/>
            <person name="Roodt D."/>
            <person name="Barker N."/>
            <person name="Li Z."/>
            <person name="Van de Peer Y."/>
            <person name="Mizrachi E."/>
        </authorList>
    </citation>
    <scope>NUCLEOTIDE SEQUENCE</scope>
    <source>
        <tissue evidence="5">Young leaves</tissue>
    </source>
</reference>
<dbReference type="Pfam" id="PF23173">
    <property type="entry name" value="bHLH_SAC51"/>
    <property type="match status" value="1"/>
</dbReference>
<dbReference type="InterPro" id="IPR011598">
    <property type="entry name" value="bHLH_dom"/>
</dbReference>
<evidence type="ECO:0000313" key="5">
    <source>
        <dbReference type="EMBL" id="KAJ4981592.1"/>
    </source>
</evidence>
<dbReference type="AlphaFoldDB" id="A0A9Q0L330"/>
<feature type="region of interest" description="Disordered" evidence="3">
    <location>
        <begin position="138"/>
        <end position="158"/>
    </location>
</feature>
<dbReference type="OrthoDB" id="1921805at2759"/>
<feature type="domain" description="BHLH" evidence="4">
    <location>
        <begin position="177"/>
        <end position="226"/>
    </location>
</feature>
<feature type="compositionally biased region" description="Low complexity" evidence="3">
    <location>
        <begin position="148"/>
        <end position="158"/>
    </location>
</feature>
<dbReference type="Proteomes" id="UP001141806">
    <property type="component" value="Unassembled WGS sequence"/>
</dbReference>
<comment type="caution">
    <text evidence="5">The sequence shown here is derived from an EMBL/GenBank/DDBJ whole genome shotgun (WGS) entry which is preliminary data.</text>
</comment>
<keyword evidence="2" id="KW-0804">Transcription</keyword>
<dbReference type="PROSITE" id="PS50888">
    <property type="entry name" value="BHLH"/>
    <property type="match status" value="1"/>
</dbReference>
<evidence type="ECO:0000256" key="2">
    <source>
        <dbReference type="ARBA" id="ARBA00023163"/>
    </source>
</evidence>
<name>A0A9Q0L330_9MAGN</name>
<dbReference type="EMBL" id="JAMYWD010000001">
    <property type="protein sequence ID" value="KAJ4981592.1"/>
    <property type="molecule type" value="Genomic_DNA"/>
</dbReference>
<dbReference type="PANTHER" id="PTHR36066:SF11">
    <property type="entry name" value="TRANSCRIPTION FACTOR BHLH144"/>
    <property type="match status" value="1"/>
</dbReference>
<dbReference type="SUPFAM" id="SSF47459">
    <property type="entry name" value="HLH, helix-loop-helix DNA-binding domain"/>
    <property type="match status" value="1"/>
</dbReference>
<dbReference type="PANTHER" id="PTHR36066">
    <property type="entry name" value="TRANSCRIPTION FACTOR BHLH145"/>
    <property type="match status" value="1"/>
</dbReference>
<feature type="region of interest" description="Disordered" evidence="3">
    <location>
        <begin position="98"/>
        <end position="121"/>
    </location>
</feature>
<keyword evidence="1" id="KW-0805">Transcription regulation</keyword>
<evidence type="ECO:0000259" key="4">
    <source>
        <dbReference type="PROSITE" id="PS50888"/>
    </source>
</evidence>
<gene>
    <name evidence="5" type="ORF">NE237_032429</name>
</gene>
<dbReference type="InterPro" id="IPR036638">
    <property type="entry name" value="HLH_DNA-bd_sf"/>
</dbReference>
<evidence type="ECO:0000313" key="6">
    <source>
        <dbReference type="Proteomes" id="UP001141806"/>
    </source>
</evidence>
<protein>
    <recommendedName>
        <fullName evidence="4">BHLH domain-containing protein</fullName>
    </recommendedName>
</protein>
<dbReference type="Gene3D" id="4.10.280.10">
    <property type="entry name" value="Helix-loop-helix DNA-binding domain"/>
    <property type="match status" value="1"/>
</dbReference>
<dbReference type="InterPro" id="IPR037546">
    <property type="entry name" value="SAC51-like"/>
</dbReference>
<dbReference type="SMART" id="SM00353">
    <property type="entry name" value="HLH"/>
    <property type="match status" value="1"/>
</dbReference>
<evidence type="ECO:0000256" key="1">
    <source>
        <dbReference type="ARBA" id="ARBA00023015"/>
    </source>
</evidence>
<organism evidence="5 6">
    <name type="scientific">Protea cynaroides</name>
    <dbReference type="NCBI Taxonomy" id="273540"/>
    <lineage>
        <taxon>Eukaryota</taxon>
        <taxon>Viridiplantae</taxon>
        <taxon>Streptophyta</taxon>
        <taxon>Embryophyta</taxon>
        <taxon>Tracheophyta</taxon>
        <taxon>Spermatophyta</taxon>
        <taxon>Magnoliopsida</taxon>
        <taxon>Proteales</taxon>
        <taxon>Proteaceae</taxon>
        <taxon>Protea</taxon>
    </lineage>
</organism>